<evidence type="ECO:0000313" key="3">
    <source>
        <dbReference type="Proteomes" id="UP001501425"/>
    </source>
</evidence>
<dbReference type="Proteomes" id="UP001501425">
    <property type="component" value="Unassembled WGS sequence"/>
</dbReference>
<reference evidence="2" key="2">
    <citation type="submission" date="2023-12" db="EMBL/GenBank/DDBJ databases">
        <authorList>
            <person name="Sun Q."/>
            <person name="Inoue M."/>
        </authorList>
    </citation>
    <scope>NUCLEOTIDE SEQUENCE</scope>
    <source>
        <strain evidence="2">JCM 14265</strain>
    </source>
</reference>
<protein>
    <recommendedName>
        <fullName evidence="4">MBL fold metallo-hydrolase</fullName>
    </recommendedName>
</protein>
<dbReference type="EMBL" id="BAAADQ010000002">
    <property type="protein sequence ID" value="GAA0533203.1"/>
    <property type="molecule type" value="Genomic_DNA"/>
</dbReference>
<reference evidence="2" key="1">
    <citation type="journal article" date="2014" name="Int. J. Syst. Evol. Microbiol.">
        <title>Complete genome sequence of Corynebacterium casei LMG S-19264T (=DSM 44701T), isolated from a smear-ripened cheese.</title>
        <authorList>
            <consortium name="US DOE Joint Genome Institute (JGI-PGF)"/>
            <person name="Walter F."/>
            <person name="Albersmeier A."/>
            <person name="Kalinowski J."/>
            <person name="Ruckert C."/>
        </authorList>
    </citation>
    <scope>NUCLEOTIDE SEQUENCE</scope>
    <source>
        <strain evidence="2">JCM 14265</strain>
    </source>
</reference>
<organism evidence="2 3">
    <name type="scientific">Halorubrum ejinorense</name>
    <dbReference type="NCBI Taxonomy" id="425309"/>
    <lineage>
        <taxon>Archaea</taxon>
        <taxon>Methanobacteriati</taxon>
        <taxon>Methanobacteriota</taxon>
        <taxon>Stenosarchaea group</taxon>
        <taxon>Halobacteria</taxon>
        <taxon>Halobacteriales</taxon>
        <taxon>Haloferacaceae</taxon>
        <taxon>Halorubrum</taxon>
    </lineage>
</organism>
<feature type="region of interest" description="Disordered" evidence="1">
    <location>
        <begin position="1"/>
        <end position="35"/>
    </location>
</feature>
<proteinExistence type="predicted"/>
<gene>
    <name evidence="2" type="ORF">GCM10008994_04940</name>
</gene>
<evidence type="ECO:0000256" key="1">
    <source>
        <dbReference type="SAM" id="MobiDB-lite"/>
    </source>
</evidence>
<evidence type="ECO:0000313" key="2">
    <source>
        <dbReference type="EMBL" id="GAA0533203.1"/>
    </source>
</evidence>
<comment type="caution">
    <text evidence="2">The sequence shown here is derived from an EMBL/GenBank/DDBJ whole genome shotgun (WGS) entry which is preliminary data.</text>
</comment>
<name>A0AAV3SPL1_9EURY</name>
<evidence type="ECO:0008006" key="4">
    <source>
        <dbReference type="Google" id="ProtNLM"/>
    </source>
</evidence>
<sequence length="99" mass="10761">MTPPSRRSHWFHSGRGGGDRMELAPGLSGLPLDVSTGDREMRLNPVAVETPRGLLLLDVGLPERADVLADALAASRTLCFYGRYVDAGSDRLDELLAER</sequence>
<dbReference type="AlphaFoldDB" id="A0AAV3SPL1"/>
<feature type="compositionally biased region" description="Basic residues" evidence="1">
    <location>
        <begin position="1"/>
        <end position="12"/>
    </location>
</feature>
<accession>A0AAV3SPL1</accession>